<dbReference type="PROSITE" id="PS00606">
    <property type="entry name" value="KS3_1"/>
    <property type="match status" value="1"/>
</dbReference>
<dbReference type="PROSITE" id="PS52004">
    <property type="entry name" value="KS3_2"/>
    <property type="match status" value="1"/>
</dbReference>
<dbReference type="InterPro" id="IPR016039">
    <property type="entry name" value="Thiolase-like"/>
</dbReference>
<evidence type="ECO:0000256" key="6">
    <source>
        <dbReference type="ARBA" id="ARBA00022679"/>
    </source>
</evidence>
<dbReference type="InterPro" id="IPR000794">
    <property type="entry name" value="Beta-ketoacyl_synthase"/>
</dbReference>
<organism evidence="15 16">
    <name type="scientific">Bosea spartocytisi</name>
    <dbReference type="NCBI Taxonomy" id="2773451"/>
    <lineage>
        <taxon>Bacteria</taxon>
        <taxon>Pseudomonadati</taxon>
        <taxon>Pseudomonadota</taxon>
        <taxon>Alphaproteobacteria</taxon>
        <taxon>Hyphomicrobiales</taxon>
        <taxon>Boseaceae</taxon>
        <taxon>Bosea</taxon>
    </lineage>
</organism>
<evidence type="ECO:0000256" key="5">
    <source>
        <dbReference type="ARBA" id="ARBA00022519"/>
    </source>
</evidence>
<evidence type="ECO:0000256" key="11">
    <source>
        <dbReference type="ARBA" id="ARBA00039445"/>
    </source>
</evidence>
<dbReference type="FunFam" id="3.40.47.10:FF:000018">
    <property type="entry name" value="3-oxoacyl-[acyl-carrier-protein] synthase 2"/>
    <property type="match status" value="1"/>
</dbReference>
<dbReference type="NCBIfam" id="NF005589">
    <property type="entry name" value="PRK07314.1"/>
    <property type="match status" value="1"/>
</dbReference>
<dbReference type="AlphaFoldDB" id="A0A927HYH2"/>
<evidence type="ECO:0000313" key="15">
    <source>
        <dbReference type="EMBL" id="MBD3844421.1"/>
    </source>
</evidence>
<dbReference type="GO" id="GO:0005886">
    <property type="term" value="C:plasma membrane"/>
    <property type="evidence" value="ECO:0007669"/>
    <property type="project" value="UniProtKB-SubCell"/>
</dbReference>
<keyword evidence="7" id="KW-0812">Transmembrane</keyword>
<keyword evidence="5" id="KW-0997">Cell inner membrane</keyword>
<comment type="caution">
    <text evidence="15">The sequence shown here is derived from an EMBL/GenBank/DDBJ whole genome shotgun (WGS) entry which is preliminary data.</text>
</comment>
<keyword evidence="9" id="KW-0472">Membrane</keyword>
<dbReference type="PANTHER" id="PTHR11712:SF352">
    <property type="entry name" value="3-OXOACYL-[ACYL-CARRIER-PROTEIN] SYNTHASE"/>
    <property type="match status" value="1"/>
</dbReference>
<evidence type="ECO:0000259" key="14">
    <source>
        <dbReference type="PROSITE" id="PS52004"/>
    </source>
</evidence>
<evidence type="ECO:0000313" key="16">
    <source>
        <dbReference type="Proteomes" id="UP000619295"/>
    </source>
</evidence>
<dbReference type="GO" id="GO:0004315">
    <property type="term" value="F:3-oxoacyl-[acyl-carrier-protein] synthase activity"/>
    <property type="evidence" value="ECO:0007669"/>
    <property type="project" value="InterPro"/>
</dbReference>
<dbReference type="EMBL" id="JACXWY010000001">
    <property type="protein sequence ID" value="MBD3844421.1"/>
    <property type="molecule type" value="Genomic_DNA"/>
</dbReference>
<feature type="domain" description="Ketosynthase family 3 (KS3)" evidence="14">
    <location>
        <begin position="3"/>
        <end position="402"/>
    </location>
</feature>
<comment type="subcellular location">
    <subcellularLocation>
        <location evidence="1">Cell inner membrane</location>
    </subcellularLocation>
</comment>
<dbReference type="InterPro" id="IPR018201">
    <property type="entry name" value="Ketoacyl_synth_AS"/>
</dbReference>
<dbReference type="Pfam" id="PF00109">
    <property type="entry name" value="ketoacyl-synt"/>
    <property type="match status" value="1"/>
</dbReference>
<dbReference type="RefSeq" id="WP_191123182.1">
    <property type="nucleotide sequence ID" value="NZ_JACXWY010000001.1"/>
</dbReference>
<evidence type="ECO:0000256" key="12">
    <source>
        <dbReference type="ARBA" id="ARBA00041756"/>
    </source>
</evidence>
<sequence>MTRRRVAITGLGAISPAGPTMPTTWERIVAGDSAIGPLMLPQMDELPCPIAAQIHDFDPDAHFTAKRLGSLDRMSQFAVVAAREAVADAGLEPDDATLAQADVVVGVSVGGMTTLDDSFQRLYREQRRSVHPLTIPKLMANAPASQISMDLGLHGNTFAVASACASGTHAIGLAYRAVLHGDCDIAITGGSEASITPGTMTGWSALRILSRDTCRPFSRNRSGLVLGEGSAILVLEEWEHAVARKARIYAELVGFGANADAGDLTSPDQAGAEGAMRRALASAGLDPAAIDYINAHGTGTLINDVVESRAIRAVFPSEKLPPVSSIKGVLGHCLGAAGAFEALATALALHHQIVPPTANCSEPDAECGLDVVPEGARQAVLRHALSNSFAFGGLNAVLAFGRSA</sequence>
<keyword evidence="4" id="KW-1003">Cell membrane</keyword>
<keyword evidence="6 13" id="KW-0808">Transferase</keyword>
<dbReference type="CDD" id="cd00834">
    <property type="entry name" value="KAS_I_II"/>
    <property type="match status" value="1"/>
</dbReference>
<dbReference type="InterPro" id="IPR014031">
    <property type="entry name" value="Ketoacyl_synth_C"/>
</dbReference>
<dbReference type="Pfam" id="PF02801">
    <property type="entry name" value="Ketoacyl-synt_C"/>
    <property type="match status" value="1"/>
</dbReference>
<dbReference type="InterPro" id="IPR014030">
    <property type="entry name" value="Ketoacyl_synth_N"/>
</dbReference>
<evidence type="ECO:0000256" key="4">
    <source>
        <dbReference type="ARBA" id="ARBA00022475"/>
    </source>
</evidence>
<keyword evidence="8" id="KW-1133">Transmembrane helix</keyword>
<evidence type="ECO:0000256" key="9">
    <source>
        <dbReference type="ARBA" id="ARBA00023136"/>
    </source>
</evidence>
<comment type="function">
    <text evidence="10">Proposed to synthesize NOD factor fatty acyl chain. Involved in the synthesis of a highly unsaturated fatty acid moiety, which forms part of a lipo-oligosaccharide that is responsible for host specificity.</text>
</comment>
<gene>
    <name evidence="15" type="ORF">IED13_01825</name>
</gene>
<evidence type="ECO:0000256" key="3">
    <source>
        <dbReference type="ARBA" id="ARBA00022458"/>
    </source>
</evidence>
<comment type="similarity">
    <text evidence="2 13">Belongs to the thiolase-like superfamily. Beta-ketoacyl-ACP synthases family.</text>
</comment>
<protein>
    <recommendedName>
        <fullName evidence="11">Nodulation protein E</fullName>
    </recommendedName>
    <alternativeName>
        <fullName evidence="12">Host-specificity of nodulation protein B</fullName>
    </alternativeName>
</protein>
<evidence type="ECO:0000256" key="1">
    <source>
        <dbReference type="ARBA" id="ARBA00004533"/>
    </source>
</evidence>
<name>A0A927HYH2_9HYPH</name>
<dbReference type="SUPFAM" id="SSF53901">
    <property type="entry name" value="Thiolase-like"/>
    <property type="match status" value="2"/>
</dbReference>
<dbReference type="Proteomes" id="UP000619295">
    <property type="component" value="Unassembled WGS sequence"/>
</dbReference>
<dbReference type="GO" id="GO:0006633">
    <property type="term" value="P:fatty acid biosynthetic process"/>
    <property type="evidence" value="ECO:0007669"/>
    <property type="project" value="InterPro"/>
</dbReference>
<evidence type="ECO:0000256" key="7">
    <source>
        <dbReference type="ARBA" id="ARBA00022692"/>
    </source>
</evidence>
<evidence type="ECO:0000256" key="10">
    <source>
        <dbReference type="ARBA" id="ARBA00037576"/>
    </source>
</evidence>
<dbReference type="SMART" id="SM00825">
    <property type="entry name" value="PKS_KS"/>
    <property type="match status" value="1"/>
</dbReference>
<keyword evidence="3" id="KW-0536">Nodulation</keyword>
<dbReference type="InterPro" id="IPR020841">
    <property type="entry name" value="PKS_Beta-ketoAc_synthase_dom"/>
</dbReference>
<proteinExistence type="inferred from homology"/>
<reference evidence="15" key="1">
    <citation type="submission" date="2020-09" db="EMBL/GenBank/DDBJ databases">
        <title>Bosea spartocytisi sp. nov. a root nodule endophyte of Spartocytisus supranubius in the high mountain ecosystem fo the Teide National Park (Canary Islands, Spain).</title>
        <authorList>
            <person name="Pulido-Suarez L."/>
            <person name="Peix A."/>
            <person name="Igual J.M."/>
            <person name="Socas-Perez N."/>
            <person name="Velazquez E."/>
            <person name="Flores-Felix J.D."/>
            <person name="Leon-Barrios M."/>
        </authorList>
    </citation>
    <scope>NUCLEOTIDE SEQUENCE</scope>
    <source>
        <strain evidence="15">SSUT16</strain>
    </source>
</reference>
<keyword evidence="16" id="KW-1185">Reference proteome</keyword>
<accession>A0A927HYH2</accession>
<evidence type="ECO:0000256" key="13">
    <source>
        <dbReference type="RuleBase" id="RU003694"/>
    </source>
</evidence>
<dbReference type="PANTHER" id="PTHR11712">
    <property type="entry name" value="POLYKETIDE SYNTHASE-RELATED"/>
    <property type="match status" value="1"/>
</dbReference>
<dbReference type="Gene3D" id="3.40.47.10">
    <property type="match status" value="2"/>
</dbReference>
<evidence type="ECO:0000256" key="8">
    <source>
        <dbReference type="ARBA" id="ARBA00022989"/>
    </source>
</evidence>
<evidence type="ECO:0000256" key="2">
    <source>
        <dbReference type="ARBA" id="ARBA00008467"/>
    </source>
</evidence>